<name>C0VZY7_9ACTO</name>
<feature type="transmembrane region" description="Helical" evidence="6">
    <location>
        <begin position="63"/>
        <end position="84"/>
    </location>
</feature>
<dbReference type="InterPro" id="IPR002549">
    <property type="entry name" value="AI-2E-like"/>
</dbReference>
<feature type="transmembrane region" description="Helical" evidence="6">
    <location>
        <begin position="292"/>
        <end position="316"/>
    </location>
</feature>
<evidence type="ECO:0000313" key="7">
    <source>
        <dbReference type="EMBL" id="EEH63846.1"/>
    </source>
</evidence>
<gene>
    <name evidence="7" type="ORF">HMPREF0044_0865</name>
</gene>
<dbReference type="HOGENOM" id="CLU_031275_0_0_11"/>
<keyword evidence="3 6" id="KW-0812">Transmembrane</keyword>
<dbReference type="AlphaFoldDB" id="C0VZY7"/>
<dbReference type="Pfam" id="PF01594">
    <property type="entry name" value="AI-2E_transport"/>
    <property type="match status" value="1"/>
</dbReference>
<evidence type="ECO:0000256" key="1">
    <source>
        <dbReference type="ARBA" id="ARBA00004141"/>
    </source>
</evidence>
<dbReference type="GO" id="GO:0016020">
    <property type="term" value="C:membrane"/>
    <property type="evidence" value="ECO:0007669"/>
    <property type="project" value="UniProtKB-SubCell"/>
</dbReference>
<dbReference type="eggNOG" id="COG0628">
    <property type="taxonomic scope" value="Bacteria"/>
</dbReference>
<dbReference type="PANTHER" id="PTHR21716:SF64">
    <property type="entry name" value="AI-2 TRANSPORT PROTEIN TQSA"/>
    <property type="match status" value="1"/>
</dbReference>
<reference evidence="7 8" key="1">
    <citation type="submission" date="2009-01" db="EMBL/GenBank/DDBJ databases">
        <authorList>
            <person name="Qin X."/>
            <person name="Bachman B."/>
            <person name="Battles P."/>
            <person name="Bell A."/>
            <person name="Bess C."/>
            <person name="Bickham C."/>
            <person name="Chaboub L."/>
            <person name="Chen D."/>
            <person name="Coyle M."/>
            <person name="Deiros D.R."/>
            <person name="Dinh H."/>
            <person name="Forbes L."/>
            <person name="Fowler G."/>
            <person name="Francisco L."/>
            <person name="Fu Q."/>
            <person name="Gubbala S."/>
            <person name="Hale W."/>
            <person name="Han Y."/>
            <person name="Hemphill L."/>
            <person name="Highlander S.K."/>
            <person name="Hirani K."/>
            <person name="Hogues M."/>
            <person name="Jackson L."/>
            <person name="Jakkamsetti A."/>
            <person name="Javaid M."/>
            <person name="Jiang H."/>
            <person name="Korchina V."/>
            <person name="Kovar C."/>
            <person name="Lara F."/>
            <person name="Lee S."/>
            <person name="Mata R."/>
            <person name="Mathew T."/>
            <person name="Moen C."/>
            <person name="Morales K."/>
            <person name="Munidasa M."/>
            <person name="Nazareth L."/>
            <person name="Ngo R."/>
            <person name="Nguyen L."/>
            <person name="Okwuonu G."/>
            <person name="Ongeri F."/>
            <person name="Patil S."/>
            <person name="Petrosino J."/>
            <person name="Pham C."/>
            <person name="Pham P."/>
            <person name="Pu L.-L."/>
            <person name="Puazo M."/>
            <person name="Raj R."/>
            <person name="Reid J."/>
            <person name="Rouhana J."/>
            <person name="Saada N."/>
            <person name="Shang Y."/>
            <person name="Simmons D."/>
            <person name="Thornton R."/>
            <person name="Warren J."/>
            <person name="Weissenberger G."/>
            <person name="Zhang J."/>
            <person name="Zhang L."/>
            <person name="Zhou C."/>
            <person name="Zhu D."/>
            <person name="Muzny D."/>
            <person name="Worley K."/>
            <person name="Gibbs R."/>
        </authorList>
    </citation>
    <scope>NUCLEOTIDE SEQUENCE [LARGE SCALE GENOMIC DNA]</scope>
    <source>
        <strain evidence="7 8">DSM 15436</strain>
    </source>
</reference>
<keyword evidence="4 6" id="KW-1133">Transmembrane helix</keyword>
<evidence type="ECO:0000256" key="6">
    <source>
        <dbReference type="SAM" id="Phobius"/>
    </source>
</evidence>
<evidence type="ECO:0000256" key="3">
    <source>
        <dbReference type="ARBA" id="ARBA00022692"/>
    </source>
</evidence>
<dbReference type="EMBL" id="ACFG01000030">
    <property type="protein sequence ID" value="EEH63846.1"/>
    <property type="molecule type" value="Genomic_DNA"/>
</dbReference>
<dbReference type="STRING" id="525245.HMPREF0044_0865"/>
<evidence type="ECO:0000256" key="2">
    <source>
        <dbReference type="ARBA" id="ARBA00009773"/>
    </source>
</evidence>
<feature type="transmembrane region" description="Helical" evidence="6">
    <location>
        <begin position="202"/>
        <end position="229"/>
    </location>
</feature>
<sequence length="357" mass="39199">MTLQNLTFAVLLAIAIGWLLVIGQNIILPIIAAFIVVYIFVETDKLVGKLPGISKLPDWVRKFVIYVVFIGLLAGLISLFTVTIQELIAHSGTYQKNLVQIFSQVTDLVGEEHLPSWDELRAKIIGAINIPAWLGWVTAQLSSASGFIFLIAIYVAFIFGERSSFSQKLTAAFPDPVKAARAQQIISEINTKVGQYLGAKTLVNVILGLVSYVIMLAFGLDYAGFWALLIALLNYIPYIGSIFGVLLPVLLSVVQFVSWPWSLALFVLLITAQTIMGNMVEPLLVGRKVNQSAFVVLVALAFWSSLWGVSGAILAVPMTSILGIIFGEVPALRPLAVFMAEDVEADKTWIKRRFKVR</sequence>
<comment type="subcellular location">
    <subcellularLocation>
        <location evidence="1">Membrane</location>
        <topology evidence="1">Multi-pass membrane protein</topology>
    </subcellularLocation>
</comment>
<keyword evidence="5 6" id="KW-0472">Membrane</keyword>
<feature type="transmembrane region" description="Helical" evidence="6">
    <location>
        <begin position="235"/>
        <end position="254"/>
    </location>
</feature>
<feature type="transmembrane region" description="Helical" evidence="6">
    <location>
        <begin position="141"/>
        <end position="159"/>
    </location>
</feature>
<comment type="similarity">
    <text evidence="2">Belongs to the autoinducer-2 exporter (AI-2E) (TC 2.A.86) family.</text>
</comment>
<dbReference type="PANTHER" id="PTHR21716">
    <property type="entry name" value="TRANSMEMBRANE PROTEIN"/>
    <property type="match status" value="1"/>
</dbReference>
<evidence type="ECO:0000313" key="8">
    <source>
        <dbReference type="Proteomes" id="UP000010301"/>
    </source>
</evidence>
<dbReference type="GO" id="GO:0055085">
    <property type="term" value="P:transmembrane transport"/>
    <property type="evidence" value="ECO:0007669"/>
    <property type="project" value="TreeGrafter"/>
</dbReference>
<feature type="transmembrane region" description="Helical" evidence="6">
    <location>
        <begin position="6"/>
        <end position="39"/>
    </location>
</feature>
<organism evidence="7 8">
    <name type="scientific">Gleimia coleocanis DSM 15436</name>
    <dbReference type="NCBI Taxonomy" id="525245"/>
    <lineage>
        <taxon>Bacteria</taxon>
        <taxon>Bacillati</taxon>
        <taxon>Actinomycetota</taxon>
        <taxon>Actinomycetes</taxon>
        <taxon>Actinomycetales</taxon>
        <taxon>Actinomycetaceae</taxon>
        <taxon>Gleimia</taxon>
    </lineage>
</organism>
<protein>
    <recommendedName>
        <fullName evidence="9">ATP synthase F0, A subunit</fullName>
    </recommendedName>
</protein>
<keyword evidence="8" id="KW-1185">Reference proteome</keyword>
<dbReference type="Proteomes" id="UP000010301">
    <property type="component" value="Unassembled WGS sequence"/>
</dbReference>
<comment type="caution">
    <text evidence="7">The sequence shown here is derived from an EMBL/GenBank/DDBJ whole genome shotgun (WGS) entry which is preliminary data.</text>
</comment>
<feature type="transmembrane region" description="Helical" evidence="6">
    <location>
        <begin position="261"/>
        <end position="280"/>
    </location>
</feature>
<evidence type="ECO:0008006" key="9">
    <source>
        <dbReference type="Google" id="ProtNLM"/>
    </source>
</evidence>
<proteinExistence type="inferred from homology"/>
<evidence type="ECO:0000256" key="5">
    <source>
        <dbReference type="ARBA" id="ARBA00023136"/>
    </source>
</evidence>
<accession>C0VZY7</accession>
<evidence type="ECO:0000256" key="4">
    <source>
        <dbReference type="ARBA" id="ARBA00022989"/>
    </source>
</evidence>